<evidence type="ECO:0000256" key="5">
    <source>
        <dbReference type="SAM" id="MobiDB-lite"/>
    </source>
</evidence>
<evidence type="ECO:0000313" key="9">
    <source>
        <dbReference type="Proteomes" id="UP001224775"/>
    </source>
</evidence>
<dbReference type="InterPro" id="IPR052748">
    <property type="entry name" value="ISR_Activator"/>
</dbReference>
<dbReference type="InterPro" id="IPR006597">
    <property type="entry name" value="Sel1-like"/>
</dbReference>
<dbReference type="InterPro" id="IPR013083">
    <property type="entry name" value="Znf_RING/FYVE/PHD"/>
</dbReference>
<dbReference type="PANTHER" id="PTHR45011:SF1">
    <property type="entry name" value="DAP3-BINDING CELL DEATH ENHANCER 1"/>
    <property type="match status" value="1"/>
</dbReference>
<dbReference type="Pfam" id="PF01753">
    <property type="entry name" value="zf-MYND"/>
    <property type="match status" value="1"/>
</dbReference>
<keyword evidence="1" id="KW-0479">Metal-binding</keyword>
<dbReference type="GO" id="GO:0008270">
    <property type="term" value="F:zinc ion binding"/>
    <property type="evidence" value="ECO:0007669"/>
    <property type="project" value="UniProtKB-KW"/>
</dbReference>
<dbReference type="InterPro" id="IPR001841">
    <property type="entry name" value="Znf_RING"/>
</dbReference>
<dbReference type="PROSITE" id="PS50865">
    <property type="entry name" value="ZF_MYND_2"/>
    <property type="match status" value="1"/>
</dbReference>
<keyword evidence="2 4" id="KW-0863">Zinc-finger</keyword>
<dbReference type="Gene3D" id="3.30.40.10">
    <property type="entry name" value="Zinc/RING finger domain, C3HC4 (zinc finger)"/>
    <property type="match status" value="1"/>
</dbReference>
<name>A0AAD8Y1I0_9STRA</name>
<evidence type="ECO:0000256" key="1">
    <source>
        <dbReference type="ARBA" id="ARBA00022723"/>
    </source>
</evidence>
<dbReference type="GO" id="GO:0005737">
    <property type="term" value="C:cytoplasm"/>
    <property type="evidence" value="ECO:0007669"/>
    <property type="project" value="UniProtKB-ARBA"/>
</dbReference>
<organism evidence="8 9">
    <name type="scientific">Skeletonema marinoi</name>
    <dbReference type="NCBI Taxonomy" id="267567"/>
    <lineage>
        <taxon>Eukaryota</taxon>
        <taxon>Sar</taxon>
        <taxon>Stramenopiles</taxon>
        <taxon>Ochrophyta</taxon>
        <taxon>Bacillariophyta</taxon>
        <taxon>Coscinodiscophyceae</taxon>
        <taxon>Thalassiosirophycidae</taxon>
        <taxon>Thalassiosirales</taxon>
        <taxon>Skeletonemataceae</taxon>
        <taxon>Skeletonema</taxon>
        <taxon>Skeletonema marinoi-dohrnii complex</taxon>
    </lineage>
</organism>
<dbReference type="SUPFAM" id="SSF144232">
    <property type="entry name" value="HIT/MYND zinc finger-like"/>
    <property type="match status" value="1"/>
</dbReference>
<sequence length="323" mass="35286">MTNEDGKEGGIGVSTDTDIGKAGEIDMTSFCASCGIAEVDDIKLTTCDANNCKLVRYCSVACHREHRLQHKEECKKRVAELRDDLLFAQPESSNFGDCPICFLPLAINTKSNVLMSCCSKAICDGCSYANKIRGRRESLEQICPFCRHPVPATDADIDANRMKRVEANDPVALRRVGKTCYDEGDYGSACEYLTKAAGLGDVEALYHLSVMYKKGDGVEKDGKMAVYHMEEAAIAGHPLARFNLGIYEWNNGSMERALKHFIIAANLGDDKSVEILKKGYSRGLVSKDDFAAALRAHQAAVDATKSPGRDAAAAEKARRRNAK</sequence>
<comment type="caution">
    <text evidence="8">The sequence shown here is derived from an EMBL/GenBank/DDBJ whole genome shotgun (WGS) entry which is preliminary data.</text>
</comment>
<accession>A0AAD8Y1I0</accession>
<dbReference type="PROSITE" id="PS50089">
    <property type="entry name" value="ZF_RING_2"/>
    <property type="match status" value="1"/>
</dbReference>
<dbReference type="AlphaFoldDB" id="A0AAD8Y1I0"/>
<dbReference type="InterPro" id="IPR002893">
    <property type="entry name" value="Znf_MYND"/>
</dbReference>
<proteinExistence type="predicted"/>
<protein>
    <submittedName>
        <fullName evidence="8">Sel1-like repeat family protein</fullName>
    </submittedName>
</protein>
<gene>
    <name evidence="8" type="ORF">QTG54_011459</name>
</gene>
<evidence type="ECO:0000259" key="6">
    <source>
        <dbReference type="PROSITE" id="PS50089"/>
    </source>
</evidence>
<dbReference type="Proteomes" id="UP001224775">
    <property type="component" value="Unassembled WGS sequence"/>
</dbReference>
<reference evidence="8" key="1">
    <citation type="submission" date="2023-06" db="EMBL/GenBank/DDBJ databases">
        <title>Survivors Of The Sea: Transcriptome response of Skeletonema marinoi to long-term dormancy.</title>
        <authorList>
            <person name="Pinder M.I.M."/>
            <person name="Kourtchenko O."/>
            <person name="Robertson E.K."/>
            <person name="Larsson T."/>
            <person name="Maumus F."/>
            <person name="Osuna-Cruz C.M."/>
            <person name="Vancaester E."/>
            <person name="Stenow R."/>
            <person name="Vandepoele K."/>
            <person name="Ploug H."/>
            <person name="Bruchert V."/>
            <person name="Godhe A."/>
            <person name="Topel M."/>
        </authorList>
    </citation>
    <scope>NUCLEOTIDE SEQUENCE</scope>
    <source>
        <strain evidence="8">R05AC</strain>
    </source>
</reference>
<dbReference type="SUPFAM" id="SSF81901">
    <property type="entry name" value="HCP-like"/>
    <property type="match status" value="1"/>
</dbReference>
<dbReference type="SMART" id="SM00671">
    <property type="entry name" value="SEL1"/>
    <property type="match status" value="3"/>
</dbReference>
<evidence type="ECO:0000313" key="8">
    <source>
        <dbReference type="EMBL" id="KAK1737687.1"/>
    </source>
</evidence>
<dbReference type="EMBL" id="JATAAI010000023">
    <property type="protein sequence ID" value="KAK1737687.1"/>
    <property type="molecule type" value="Genomic_DNA"/>
</dbReference>
<evidence type="ECO:0000256" key="4">
    <source>
        <dbReference type="PROSITE-ProRule" id="PRU00134"/>
    </source>
</evidence>
<evidence type="ECO:0000259" key="7">
    <source>
        <dbReference type="PROSITE" id="PS50865"/>
    </source>
</evidence>
<dbReference type="Gene3D" id="6.10.140.2220">
    <property type="match status" value="1"/>
</dbReference>
<evidence type="ECO:0000256" key="3">
    <source>
        <dbReference type="ARBA" id="ARBA00022833"/>
    </source>
</evidence>
<dbReference type="Gene3D" id="1.25.40.10">
    <property type="entry name" value="Tetratricopeptide repeat domain"/>
    <property type="match status" value="1"/>
</dbReference>
<keyword evidence="3" id="KW-0862">Zinc</keyword>
<evidence type="ECO:0000256" key="2">
    <source>
        <dbReference type="ARBA" id="ARBA00022771"/>
    </source>
</evidence>
<dbReference type="PANTHER" id="PTHR45011">
    <property type="entry name" value="DAP3-BINDING CELL DEATH ENHANCER 1"/>
    <property type="match status" value="1"/>
</dbReference>
<feature type="region of interest" description="Disordered" evidence="5">
    <location>
        <begin position="302"/>
        <end position="323"/>
    </location>
</feature>
<dbReference type="InterPro" id="IPR011990">
    <property type="entry name" value="TPR-like_helical_dom_sf"/>
</dbReference>
<dbReference type="Pfam" id="PF08238">
    <property type="entry name" value="Sel1"/>
    <property type="match status" value="3"/>
</dbReference>
<feature type="domain" description="RING-type" evidence="6">
    <location>
        <begin position="98"/>
        <end position="147"/>
    </location>
</feature>
<dbReference type="SUPFAM" id="SSF57850">
    <property type="entry name" value="RING/U-box"/>
    <property type="match status" value="1"/>
</dbReference>
<feature type="domain" description="MYND-type" evidence="7">
    <location>
        <begin position="31"/>
        <end position="74"/>
    </location>
</feature>
<keyword evidence="9" id="KW-1185">Reference proteome</keyword>